<accession>A0A182HT45</accession>
<dbReference type="AlphaFoldDB" id="A0A182HT45"/>
<evidence type="ECO:0000256" key="2">
    <source>
        <dbReference type="ARBA" id="ARBA00022840"/>
    </source>
</evidence>
<comment type="caution">
    <text evidence="3">Lacks conserved residue(s) required for the propagation of feature annotation.</text>
</comment>
<evidence type="ECO:0000256" key="1">
    <source>
        <dbReference type="ARBA" id="ARBA00022741"/>
    </source>
</evidence>
<dbReference type="EMBL" id="APCN01000411">
    <property type="status" value="NOT_ANNOTATED_CDS"/>
    <property type="molecule type" value="Genomic_DNA"/>
</dbReference>
<dbReference type="InterPro" id="IPR027417">
    <property type="entry name" value="P-loop_NTPase"/>
</dbReference>
<keyword evidence="5" id="KW-1185">Reference proteome</keyword>
<keyword evidence="1" id="KW-0547">Nucleotide-binding</keyword>
<protein>
    <submittedName>
        <fullName evidence="4">Uncharacterized protein</fullName>
    </submittedName>
</protein>
<keyword evidence="2" id="KW-0067">ATP-binding</keyword>
<dbReference type="GO" id="GO:0005524">
    <property type="term" value="F:ATP binding"/>
    <property type="evidence" value="ECO:0007669"/>
    <property type="project" value="UniProtKB-KW"/>
</dbReference>
<evidence type="ECO:0000313" key="4">
    <source>
        <dbReference type="EnsemblMetazoa" id="AARA004449-PA"/>
    </source>
</evidence>
<comment type="similarity">
    <text evidence="3">Belongs to the TRAFAC class myosin-kinesin ATPase superfamily. Kinesin family.</text>
</comment>
<dbReference type="Gene3D" id="3.40.850.10">
    <property type="entry name" value="Kinesin motor domain"/>
    <property type="match status" value="1"/>
</dbReference>
<dbReference type="VEuPathDB" id="VectorBase:AARA21_005367"/>
<dbReference type="InterPro" id="IPR001752">
    <property type="entry name" value="Kinesin_motor_dom"/>
</dbReference>
<dbReference type="VEuPathDB" id="VectorBase:AARA004449"/>
<dbReference type="GO" id="GO:0008017">
    <property type="term" value="F:microtubule binding"/>
    <property type="evidence" value="ECO:0007669"/>
    <property type="project" value="InterPro"/>
</dbReference>
<dbReference type="PROSITE" id="PS50067">
    <property type="entry name" value="KINESIN_MOTOR_2"/>
    <property type="match status" value="1"/>
</dbReference>
<dbReference type="EnsemblMetazoa" id="AARA004449-RA">
    <property type="protein sequence ID" value="AARA004449-PA"/>
    <property type="gene ID" value="AARA004449"/>
</dbReference>
<reference evidence="4" key="1">
    <citation type="submission" date="2022-08" db="UniProtKB">
        <authorList>
            <consortium name="EnsemblMetazoa"/>
        </authorList>
    </citation>
    <scope>IDENTIFICATION</scope>
    <source>
        <strain evidence="4">Dongola</strain>
    </source>
</reference>
<sequence length="116" mass="13231">MPEEAIKNEGEIENVRVVVRVRPMDKSELDVGSQNVIKVDKSNRSITVVKPNANSSEPPKVYYFDNVFGEDSTQLRFFVSDQSFKMQAAVARYKMKPVKFSSELSFHGKLQSGWKK</sequence>
<dbReference type="SUPFAM" id="SSF52540">
    <property type="entry name" value="P-loop containing nucleoside triphosphate hydrolases"/>
    <property type="match status" value="1"/>
</dbReference>
<proteinExistence type="inferred from homology"/>
<dbReference type="GO" id="GO:0007018">
    <property type="term" value="P:microtubule-based movement"/>
    <property type="evidence" value="ECO:0007669"/>
    <property type="project" value="InterPro"/>
</dbReference>
<dbReference type="GO" id="GO:0003777">
    <property type="term" value="F:microtubule motor activity"/>
    <property type="evidence" value="ECO:0007669"/>
    <property type="project" value="InterPro"/>
</dbReference>
<organism evidence="4 5">
    <name type="scientific">Anopheles arabiensis</name>
    <name type="common">Mosquito</name>
    <dbReference type="NCBI Taxonomy" id="7173"/>
    <lineage>
        <taxon>Eukaryota</taxon>
        <taxon>Metazoa</taxon>
        <taxon>Ecdysozoa</taxon>
        <taxon>Arthropoda</taxon>
        <taxon>Hexapoda</taxon>
        <taxon>Insecta</taxon>
        <taxon>Pterygota</taxon>
        <taxon>Neoptera</taxon>
        <taxon>Endopterygota</taxon>
        <taxon>Diptera</taxon>
        <taxon>Nematocera</taxon>
        <taxon>Culicoidea</taxon>
        <taxon>Culicidae</taxon>
        <taxon>Anophelinae</taxon>
        <taxon>Anopheles</taxon>
    </lineage>
</organism>
<evidence type="ECO:0000256" key="3">
    <source>
        <dbReference type="PROSITE-ProRule" id="PRU00283"/>
    </source>
</evidence>
<name>A0A182HT45_ANOAR</name>
<evidence type="ECO:0000313" key="5">
    <source>
        <dbReference type="Proteomes" id="UP000075840"/>
    </source>
</evidence>
<dbReference type="InterPro" id="IPR036961">
    <property type="entry name" value="Kinesin_motor_dom_sf"/>
</dbReference>
<dbReference type="Proteomes" id="UP000075840">
    <property type="component" value="Unassembled WGS sequence"/>
</dbReference>